<dbReference type="Proteomes" id="UP001283361">
    <property type="component" value="Unassembled WGS sequence"/>
</dbReference>
<evidence type="ECO:0000313" key="1">
    <source>
        <dbReference type="EMBL" id="KAK3776695.1"/>
    </source>
</evidence>
<evidence type="ECO:0000313" key="2">
    <source>
        <dbReference type="Proteomes" id="UP001283361"/>
    </source>
</evidence>
<comment type="caution">
    <text evidence="1">The sequence shown here is derived from an EMBL/GenBank/DDBJ whole genome shotgun (WGS) entry which is preliminary data.</text>
</comment>
<sequence>MLLLVKEIDRNKIWLTLASYSFDKSAKRKTVDRSSTLLSSINAISSASAKLADDMEVSGLWPYGILMPCAQAVRHLAWYFASPCDKIPCRVKFCYQLLFLLRSLHTVPQSRRLRFQCLYLVRSALVLEKRGNQMSAISPHFSQVSRIATSDLIPLRQVLPTRLFKGCECSQ</sequence>
<dbReference type="EMBL" id="JAWDGP010003187">
    <property type="protein sequence ID" value="KAK3776695.1"/>
    <property type="molecule type" value="Genomic_DNA"/>
</dbReference>
<organism evidence="1 2">
    <name type="scientific">Elysia crispata</name>
    <name type="common">lettuce slug</name>
    <dbReference type="NCBI Taxonomy" id="231223"/>
    <lineage>
        <taxon>Eukaryota</taxon>
        <taxon>Metazoa</taxon>
        <taxon>Spiralia</taxon>
        <taxon>Lophotrochozoa</taxon>
        <taxon>Mollusca</taxon>
        <taxon>Gastropoda</taxon>
        <taxon>Heterobranchia</taxon>
        <taxon>Euthyneura</taxon>
        <taxon>Panpulmonata</taxon>
        <taxon>Sacoglossa</taxon>
        <taxon>Placobranchoidea</taxon>
        <taxon>Plakobranchidae</taxon>
        <taxon>Elysia</taxon>
    </lineage>
</organism>
<keyword evidence="2" id="KW-1185">Reference proteome</keyword>
<name>A0AAE0ZWG8_9GAST</name>
<dbReference type="AlphaFoldDB" id="A0AAE0ZWG8"/>
<proteinExistence type="predicted"/>
<reference evidence="1" key="1">
    <citation type="journal article" date="2023" name="G3 (Bethesda)">
        <title>A reference genome for the long-term kleptoplast-retaining sea slug Elysia crispata morphotype clarki.</title>
        <authorList>
            <person name="Eastman K.E."/>
            <person name="Pendleton A.L."/>
            <person name="Shaikh M.A."/>
            <person name="Suttiyut T."/>
            <person name="Ogas R."/>
            <person name="Tomko P."/>
            <person name="Gavelis G."/>
            <person name="Widhalm J.R."/>
            <person name="Wisecaver J.H."/>
        </authorList>
    </citation>
    <scope>NUCLEOTIDE SEQUENCE</scope>
    <source>
        <strain evidence="1">ECLA1</strain>
    </source>
</reference>
<accession>A0AAE0ZWG8</accession>
<protein>
    <submittedName>
        <fullName evidence="1">Uncharacterized protein</fullName>
    </submittedName>
</protein>
<gene>
    <name evidence="1" type="ORF">RRG08_035270</name>
</gene>